<dbReference type="InterPro" id="IPR011009">
    <property type="entry name" value="Kinase-like_dom_sf"/>
</dbReference>
<name>A0AAW0C6J6_9AGAR</name>
<evidence type="ECO:0008006" key="4">
    <source>
        <dbReference type="Google" id="ProtNLM"/>
    </source>
</evidence>
<organism evidence="2 3">
    <name type="scientific">Paramarasmius palmivorus</name>
    <dbReference type="NCBI Taxonomy" id="297713"/>
    <lineage>
        <taxon>Eukaryota</taxon>
        <taxon>Fungi</taxon>
        <taxon>Dikarya</taxon>
        <taxon>Basidiomycota</taxon>
        <taxon>Agaricomycotina</taxon>
        <taxon>Agaricomycetes</taxon>
        <taxon>Agaricomycetidae</taxon>
        <taxon>Agaricales</taxon>
        <taxon>Marasmiineae</taxon>
        <taxon>Marasmiaceae</taxon>
        <taxon>Paramarasmius</taxon>
    </lineage>
</organism>
<dbReference type="InterPro" id="IPR051678">
    <property type="entry name" value="AGP_Transferase"/>
</dbReference>
<dbReference type="Proteomes" id="UP001383192">
    <property type="component" value="Unassembled WGS sequence"/>
</dbReference>
<dbReference type="EMBL" id="JAYKXP010000056">
    <property type="protein sequence ID" value="KAK7034677.1"/>
    <property type="molecule type" value="Genomic_DNA"/>
</dbReference>
<feature type="region of interest" description="Disordered" evidence="1">
    <location>
        <begin position="617"/>
        <end position="642"/>
    </location>
</feature>
<feature type="compositionally biased region" description="Polar residues" evidence="1">
    <location>
        <begin position="129"/>
        <end position="142"/>
    </location>
</feature>
<evidence type="ECO:0000256" key="1">
    <source>
        <dbReference type="SAM" id="MobiDB-lite"/>
    </source>
</evidence>
<dbReference type="AlphaFoldDB" id="A0AAW0C6J6"/>
<dbReference type="PANTHER" id="PTHR21310">
    <property type="entry name" value="AMINOGLYCOSIDE PHOSPHOTRANSFERASE-RELATED-RELATED"/>
    <property type="match status" value="1"/>
</dbReference>
<proteinExistence type="predicted"/>
<feature type="region of interest" description="Disordered" evidence="1">
    <location>
        <begin position="512"/>
        <end position="546"/>
    </location>
</feature>
<sequence>MPRLKTESEVATMQYIRENTNIPVPTIYHYDSNPYNRLGGEYILMSKAKGVPLSKVYHSLPYNDLVKLLKNIAAIIIPLFAHRFPALGSLYFGPDPRANSSAVPTPKALQAPYSSFPFSPSLGITALSKNSSPSVATPTQVTAGPLSRVPSTNGNASNHITHTSPDFHVGPIISWPFFGSNRGDLSHPNEINRGPWSSTKAYVESCVDREIKGVIRENEGKSAPHKLHLDPDEIHSSRHHQLKAVPDDKSDDSDEWDMEESEDEWEGPGDAMYRDYRRMQRTTFLVAHLTQREDCVKKEMGRWVRIMDRLLKQEEEAKSRAFASMINGKGKEKAEEFGLDCHDLSLENVFVDADDPTQITSIIDWESTTTRPLWQCAHLPAFLQASPFTAKLFREIVVNMAAGSPEFAPPPPSETKLPPDADFASIAHEWLYYEAAGMRLRMAHRFVEWDGWEEGLAESMLGGEEFEDDWFKEGGCAEADAEVLSPPLDSSAPMSKSLLGDIATAVVVSKNGVNPREGEGGGGSAVESSNGAANGSSPVKSTDKASDLVVGKQNGAVRPAFGNEILAASLARRKASTKIPLLAKEVEKENMLDTTGDICGGRGGELGRRLEAWLTVNGHESVPDPEKSVDGPRRRWDNEEDV</sequence>
<reference evidence="2 3" key="1">
    <citation type="submission" date="2024-01" db="EMBL/GenBank/DDBJ databases">
        <title>A draft genome for a cacao thread blight-causing isolate of Paramarasmius palmivorus.</title>
        <authorList>
            <person name="Baruah I.K."/>
            <person name="Bukari Y."/>
            <person name="Amoako-Attah I."/>
            <person name="Meinhardt L.W."/>
            <person name="Bailey B.A."/>
            <person name="Cohen S.P."/>
        </authorList>
    </citation>
    <scope>NUCLEOTIDE SEQUENCE [LARGE SCALE GENOMIC DNA]</scope>
    <source>
        <strain evidence="2 3">GH-12</strain>
    </source>
</reference>
<feature type="region of interest" description="Disordered" evidence="1">
    <location>
        <begin position="129"/>
        <end position="163"/>
    </location>
</feature>
<comment type="caution">
    <text evidence="2">The sequence shown here is derived from an EMBL/GenBank/DDBJ whole genome shotgun (WGS) entry which is preliminary data.</text>
</comment>
<evidence type="ECO:0000313" key="3">
    <source>
        <dbReference type="Proteomes" id="UP001383192"/>
    </source>
</evidence>
<protein>
    <recommendedName>
        <fullName evidence="4">Aminoglycoside phosphotransferase domain-containing protein</fullName>
    </recommendedName>
</protein>
<keyword evidence="3" id="KW-1185">Reference proteome</keyword>
<feature type="compositionally biased region" description="Basic and acidic residues" evidence="1">
    <location>
        <begin position="217"/>
        <end position="236"/>
    </location>
</feature>
<feature type="region of interest" description="Disordered" evidence="1">
    <location>
        <begin position="217"/>
        <end position="269"/>
    </location>
</feature>
<dbReference type="SUPFAM" id="SSF56112">
    <property type="entry name" value="Protein kinase-like (PK-like)"/>
    <property type="match status" value="1"/>
</dbReference>
<dbReference type="PANTHER" id="PTHR21310:SF15">
    <property type="entry name" value="AMINOGLYCOSIDE PHOSPHOTRANSFERASE DOMAIN-CONTAINING PROTEIN"/>
    <property type="match status" value="1"/>
</dbReference>
<feature type="compositionally biased region" description="Acidic residues" evidence="1">
    <location>
        <begin position="249"/>
        <end position="267"/>
    </location>
</feature>
<evidence type="ECO:0000313" key="2">
    <source>
        <dbReference type="EMBL" id="KAK7034677.1"/>
    </source>
</evidence>
<accession>A0AAW0C6J6</accession>
<feature type="compositionally biased region" description="Low complexity" evidence="1">
    <location>
        <begin position="525"/>
        <end position="539"/>
    </location>
</feature>
<feature type="compositionally biased region" description="Polar residues" evidence="1">
    <location>
        <begin position="149"/>
        <end position="163"/>
    </location>
</feature>
<gene>
    <name evidence="2" type="ORF">VNI00_012319</name>
</gene>
<feature type="compositionally biased region" description="Basic and acidic residues" evidence="1">
    <location>
        <begin position="621"/>
        <end position="642"/>
    </location>
</feature>